<feature type="domain" description="Nrap protein" evidence="12">
    <location>
        <begin position="167"/>
        <end position="296"/>
    </location>
</feature>
<evidence type="ECO:0000313" key="18">
    <source>
        <dbReference type="EnsemblMetazoa" id="XP_022665151"/>
    </source>
</evidence>
<dbReference type="OMA" id="NPHGGKE"/>
<dbReference type="Pfam" id="PF17407">
    <property type="entry name" value="Nrap_D6"/>
    <property type="match status" value="1"/>
</dbReference>
<dbReference type="Pfam" id="PF17405">
    <property type="entry name" value="Nrap_D4"/>
    <property type="match status" value="1"/>
</dbReference>
<organism evidence="18 19">
    <name type="scientific">Varroa destructor</name>
    <name type="common">Honeybee mite</name>
    <dbReference type="NCBI Taxonomy" id="109461"/>
    <lineage>
        <taxon>Eukaryota</taxon>
        <taxon>Metazoa</taxon>
        <taxon>Ecdysozoa</taxon>
        <taxon>Arthropoda</taxon>
        <taxon>Chelicerata</taxon>
        <taxon>Arachnida</taxon>
        <taxon>Acari</taxon>
        <taxon>Parasitiformes</taxon>
        <taxon>Mesostigmata</taxon>
        <taxon>Gamasina</taxon>
        <taxon>Dermanyssoidea</taxon>
        <taxon>Varroidae</taxon>
        <taxon>Varroa</taxon>
    </lineage>
</organism>
<feature type="compositionally biased region" description="Basic residues" evidence="11">
    <location>
        <begin position="42"/>
        <end position="53"/>
    </location>
</feature>
<keyword evidence="7 10" id="KW-0539">Nucleus</keyword>
<reference evidence="18" key="1">
    <citation type="submission" date="2021-01" db="UniProtKB">
        <authorList>
            <consortium name="EnsemblMetazoa"/>
        </authorList>
    </citation>
    <scope>IDENTIFICATION</scope>
</reference>
<evidence type="ECO:0000256" key="9">
    <source>
        <dbReference type="ARBA" id="ARBA00035020"/>
    </source>
</evidence>
<dbReference type="RefSeq" id="XP_022665151.1">
    <property type="nucleotide sequence ID" value="XM_022809416.1"/>
</dbReference>
<evidence type="ECO:0000256" key="5">
    <source>
        <dbReference type="ARBA" id="ARBA00022454"/>
    </source>
</evidence>
<comment type="similarity">
    <text evidence="3 10">Belongs to the NRAP family.</text>
</comment>
<dbReference type="GO" id="GO:0034456">
    <property type="term" value="C:UTP-C complex"/>
    <property type="evidence" value="ECO:0007669"/>
    <property type="project" value="TreeGrafter"/>
</dbReference>
<feature type="region of interest" description="Disordered" evidence="11">
    <location>
        <begin position="1"/>
        <end position="53"/>
    </location>
</feature>
<dbReference type="Gene3D" id="1.10.1410.10">
    <property type="match status" value="1"/>
</dbReference>
<dbReference type="EnsemblMetazoa" id="XM_022809415">
    <property type="protein sequence ID" value="XP_022665150"/>
    <property type="gene ID" value="LOC111252058"/>
</dbReference>
<feature type="domain" description="Nrap protein" evidence="14">
    <location>
        <begin position="449"/>
        <end position="605"/>
    </location>
</feature>
<dbReference type="GO" id="GO:0005694">
    <property type="term" value="C:chromosome"/>
    <property type="evidence" value="ECO:0007669"/>
    <property type="project" value="UniProtKB-SubCell"/>
</dbReference>
<keyword evidence="5" id="KW-0158">Chromosome</keyword>
<dbReference type="GO" id="GO:0032545">
    <property type="term" value="C:CURI complex"/>
    <property type="evidence" value="ECO:0007669"/>
    <property type="project" value="TreeGrafter"/>
</dbReference>
<dbReference type="CTD" id="41973"/>
<evidence type="ECO:0000259" key="14">
    <source>
        <dbReference type="Pfam" id="PF17404"/>
    </source>
</evidence>
<dbReference type="PANTHER" id="PTHR17972:SF0">
    <property type="entry name" value="NUCLEOLAR PROTEIN 6"/>
    <property type="match status" value="1"/>
</dbReference>
<evidence type="ECO:0000256" key="7">
    <source>
        <dbReference type="ARBA" id="ARBA00023242"/>
    </source>
</evidence>
<dbReference type="GO" id="GO:0003723">
    <property type="term" value="F:RNA binding"/>
    <property type="evidence" value="ECO:0007669"/>
    <property type="project" value="UniProtKB-KW"/>
</dbReference>
<evidence type="ECO:0000256" key="6">
    <source>
        <dbReference type="ARBA" id="ARBA00022884"/>
    </source>
</evidence>
<evidence type="ECO:0000256" key="8">
    <source>
        <dbReference type="ARBA" id="ARBA00035000"/>
    </source>
</evidence>
<dbReference type="FunCoup" id="A0A7M7KFR5">
    <property type="interactions" value="1477"/>
</dbReference>
<feature type="domain" description="Nrap protein" evidence="17">
    <location>
        <begin position="979"/>
        <end position="1103"/>
    </location>
</feature>
<feature type="domain" description="Nrap protein" evidence="16">
    <location>
        <begin position="824"/>
        <end position="969"/>
    </location>
</feature>
<protein>
    <recommendedName>
        <fullName evidence="4 10">Nucleolar protein 6</fullName>
    </recommendedName>
</protein>
<dbReference type="GO" id="GO:0006364">
    <property type="term" value="P:rRNA processing"/>
    <property type="evidence" value="ECO:0007669"/>
    <property type="project" value="TreeGrafter"/>
</dbReference>
<name>A0A7M7KFR5_VARDE</name>
<sequence>MAVMVGSDSDSDQSDYPEQSTEVESSDNGECQSKEDLCPPSKKIKRQLHQKRGAKSKGFLKGLKAGEEMRALSDFEMNVVTLQISNILKDISISEKRRQQAMSWFTQLKEALLNVQISKKHAEKMRMPLRTMPADPQIADFTFRSPKDVSLVGSFAYETAIKLSSLDVAVEMPRDCFVKWDYHNVKYHRKRALYLTYLAAALQKIPSLHSKLYWRVEGDDRLPILVAVSPSGNLTAHILPYPESGLFQFSRFAPDKLNVQEKFYGLPPNSRKPVLIYNGGVLQDMLMVQNRNELSEQLRTSSGIRGGIQILKLWLLTRGLCNGPDGFKSYHLTEYADYLLRSGRLNSLMGVYQVVRAILAQMQMEDWTSERLLAGNTCSTIAKTSHKFMLEQEVAAILVDRTGYHNIFYRVSLDTLDLLRAEARSALQSLNSSSVNLINELLWTPVSFYRKLDCYIRIEFGHGSKQLTDSVDSWIRADFGGSVLWPTSRAILATLRRALGRRVSLLVARPLTHLEWEIGGNFPEEASSIAVGWNLDPDELHHIEKGPPADSSEASEFRDFWGHKCEIRRFQDGSILETVVWPGETAEDRKRITYNICDYILRQKHKINKISFSGEMCDRILQLPNCHFTSRYGTGDEQLVDVNTKFNEFAKTLRKLPDLPVDISAVCGLSQELSYTAVFPQVAAACDTDTRLVTRSAGRCIPRADHGVPKLVRPIDVLLQVECSKWPDDLNAFRYMKTAFYITLASKLEGRECQVFHDHLLVLFQGLLFRVRVSCTKEIALTKQVISPEGMVRHVENKMSERLEFEYIVLPKLISALHGLHLQHTTFGPACRIAKRWLSSHLLYEAFPSVVVDLLMAYIYIHPLPYFVPHSSRAAFQRFLHLLANFDWRLNPLVINFGEQFTSETYQQIHLHFVRNRPSLPALFIHTPFDKKEESWITTENPIGPALQRAVVLARKSLAFIEEQMVEGQNILGVFKTSLDIYDFVIKLDERFMATYYLNNSSTEKLSFTKMRDEIPVVDFDPVRLYLDDLQAAYGHLCIFFYDGYGGTDIGGLWLPKSQAPVPFKVHNLIGRKLTEPAKVLTPNYPAILSDLKTLGQGLVKNVVEQKCPSTYSRLRKDSH</sequence>
<evidence type="ECO:0000259" key="15">
    <source>
        <dbReference type="Pfam" id="PF17405"/>
    </source>
</evidence>
<dbReference type="Pfam" id="PF17404">
    <property type="entry name" value="Nrap_D3"/>
    <property type="match status" value="1"/>
</dbReference>
<dbReference type="EnsemblMetazoa" id="XM_022809416">
    <property type="protein sequence ID" value="XP_022665151"/>
    <property type="gene ID" value="LOC111252058"/>
</dbReference>
<dbReference type="Gene3D" id="3.30.70.3030">
    <property type="match status" value="1"/>
</dbReference>
<dbReference type="InterPro" id="IPR035367">
    <property type="entry name" value="Nrap_D2"/>
</dbReference>
<dbReference type="KEGG" id="vde:111252058"/>
<dbReference type="AlphaFoldDB" id="A0A7M7KFR5"/>
<keyword evidence="6 10" id="KW-0694">RNA-binding</keyword>
<dbReference type="InterPro" id="IPR035370">
    <property type="entry name" value="Nrap_D5"/>
</dbReference>
<evidence type="ECO:0000259" key="16">
    <source>
        <dbReference type="Pfam" id="PF17406"/>
    </source>
</evidence>
<dbReference type="RefSeq" id="XP_022665150.1">
    <property type="nucleotide sequence ID" value="XM_022809415.1"/>
</dbReference>
<dbReference type="Pfam" id="PF03813">
    <property type="entry name" value="Nrap"/>
    <property type="match status" value="1"/>
</dbReference>
<dbReference type="InParanoid" id="A0A7M7KFR5"/>
<comment type="function">
    <text evidence="8">Part of the small subunit (SSU) processome, first precursor of the small eukaryotic ribosomal subunit. During the assembly of the SSU processome in the nucleolus, many ribosome biogenesis factors, an RNA chaperone and ribosomal proteins associate with the nascent pre-rRNA and work in concert to generate RNA folding, modifications, rearrangements and cleavage as well as targeted degradation of pre-ribosomal RNA by the RNA exosome.</text>
</comment>
<dbReference type="InterPro" id="IPR005554">
    <property type="entry name" value="NOL6/Upt22"/>
</dbReference>
<feature type="domain" description="Nrap protein" evidence="15">
    <location>
        <begin position="632"/>
        <end position="821"/>
    </location>
</feature>
<dbReference type="GO" id="GO:0032040">
    <property type="term" value="C:small-subunit processome"/>
    <property type="evidence" value="ECO:0007669"/>
    <property type="project" value="TreeGrafter"/>
</dbReference>
<feature type="domain" description="Nrap protein" evidence="13">
    <location>
        <begin position="306"/>
        <end position="436"/>
    </location>
</feature>
<evidence type="ECO:0000256" key="3">
    <source>
        <dbReference type="ARBA" id="ARBA00006674"/>
    </source>
</evidence>
<proteinExistence type="inferred from homology"/>
<comment type="subunit">
    <text evidence="9">Part of the small subunit (SSU) processome, composed of more than 70 proteins and the RNA chaperone small nucleolar RNA (snoRNA) U3.</text>
</comment>
<evidence type="ECO:0000256" key="10">
    <source>
        <dbReference type="RuleBase" id="RU364032"/>
    </source>
</evidence>
<dbReference type="PANTHER" id="PTHR17972">
    <property type="entry name" value="NUCLEOLAR RNA-ASSOCIATED PROTEIN"/>
    <property type="match status" value="1"/>
</dbReference>
<dbReference type="Proteomes" id="UP000594260">
    <property type="component" value="Unplaced"/>
</dbReference>
<comment type="subcellular location">
    <subcellularLocation>
        <location evidence="1">Chromosome</location>
    </subcellularLocation>
    <subcellularLocation>
        <location evidence="2 10">Nucleus</location>
        <location evidence="2 10">Nucleolus</location>
    </subcellularLocation>
</comment>
<dbReference type="InterPro" id="IPR035369">
    <property type="entry name" value="Nrap_D4"/>
</dbReference>
<dbReference type="InterPro" id="IPR035371">
    <property type="entry name" value="Nrap_D6"/>
</dbReference>
<dbReference type="GeneID" id="111252058"/>
<evidence type="ECO:0000256" key="1">
    <source>
        <dbReference type="ARBA" id="ARBA00004286"/>
    </source>
</evidence>
<dbReference type="InterPro" id="IPR035082">
    <property type="entry name" value="Nrap_D1"/>
</dbReference>
<dbReference type="SUPFAM" id="SSF81631">
    <property type="entry name" value="PAP/OAS1 substrate-binding domain"/>
    <property type="match status" value="1"/>
</dbReference>
<dbReference type="OrthoDB" id="10251401at2759"/>
<accession>A0A7M7KFR5</accession>
<evidence type="ECO:0000256" key="2">
    <source>
        <dbReference type="ARBA" id="ARBA00004604"/>
    </source>
</evidence>
<evidence type="ECO:0000313" key="19">
    <source>
        <dbReference type="Proteomes" id="UP000594260"/>
    </source>
</evidence>
<dbReference type="GO" id="GO:0006409">
    <property type="term" value="P:tRNA export from nucleus"/>
    <property type="evidence" value="ECO:0007669"/>
    <property type="project" value="TreeGrafter"/>
</dbReference>
<evidence type="ECO:0000256" key="11">
    <source>
        <dbReference type="SAM" id="MobiDB-lite"/>
    </source>
</evidence>
<evidence type="ECO:0000259" key="13">
    <source>
        <dbReference type="Pfam" id="PF17403"/>
    </source>
</evidence>
<keyword evidence="19" id="KW-1185">Reference proteome</keyword>
<evidence type="ECO:0000259" key="17">
    <source>
        <dbReference type="Pfam" id="PF17407"/>
    </source>
</evidence>
<dbReference type="Pfam" id="PF17406">
    <property type="entry name" value="Nrap_D5"/>
    <property type="match status" value="1"/>
</dbReference>
<feature type="compositionally biased region" description="Polar residues" evidence="11">
    <location>
        <begin position="16"/>
        <end position="31"/>
    </location>
</feature>
<evidence type="ECO:0000259" key="12">
    <source>
        <dbReference type="Pfam" id="PF03813"/>
    </source>
</evidence>
<evidence type="ECO:0000256" key="4">
    <source>
        <dbReference type="ARBA" id="ARBA00016437"/>
    </source>
</evidence>
<dbReference type="Pfam" id="PF17403">
    <property type="entry name" value="Nrap_D2"/>
    <property type="match status" value="1"/>
</dbReference>
<dbReference type="InterPro" id="IPR035368">
    <property type="entry name" value="Nrap_D3"/>
</dbReference>